<feature type="transmembrane region" description="Helical" evidence="6">
    <location>
        <begin position="120"/>
        <end position="142"/>
    </location>
</feature>
<evidence type="ECO:0000256" key="1">
    <source>
        <dbReference type="ARBA" id="ARBA00004141"/>
    </source>
</evidence>
<feature type="transmembrane region" description="Helical" evidence="6">
    <location>
        <begin position="268"/>
        <end position="294"/>
    </location>
</feature>
<feature type="transmembrane region" description="Helical" evidence="6">
    <location>
        <begin position="154"/>
        <end position="174"/>
    </location>
</feature>
<dbReference type="PROSITE" id="PS00457">
    <property type="entry name" value="NA_SOLUT_SYMP_2"/>
    <property type="match status" value="1"/>
</dbReference>
<feature type="transmembrane region" description="Helical" evidence="6">
    <location>
        <begin position="229"/>
        <end position="247"/>
    </location>
</feature>
<comment type="similarity">
    <text evidence="2">Belongs to the sodium:solute symporter (SSF) (TC 2.A.21) family.</text>
</comment>
<dbReference type="EMBL" id="UOGD01000103">
    <property type="protein sequence ID" value="VAX18473.1"/>
    <property type="molecule type" value="Genomic_DNA"/>
</dbReference>
<keyword evidence="5 6" id="KW-0472">Membrane</keyword>
<dbReference type="InterPro" id="IPR018212">
    <property type="entry name" value="Na/solute_symporter_CS"/>
</dbReference>
<dbReference type="PANTHER" id="PTHR11819">
    <property type="entry name" value="SOLUTE CARRIER FAMILY 5"/>
    <property type="match status" value="1"/>
</dbReference>
<dbReference type="PANTHER" id="PTHR11819:SF195">
    <property type="entry name" value="SODIUM_GLUCOSE COTRANSPORTER 4"/>
    <property type="match status" value="1"/>
</dbReference>
<dbReference type="Pfam" id="PF00474">
    <property type="entry name" value="SSF"/>
    <property type="match status" value="1"/>
</dbReference>
<organism evidence="7">
    <name type="scientific">hydrothermal vent metagenome</name>
    <dbReference type="NCBI Taxonomy" id="652676"/>
    <lineage>
        <taxon>unclassified sequences</taxon>
        <taxon>metagenomes</taxon>
        <taxon>ecological metagenomes</taxon>
    </lineage>
</organism>
<feature type="transmembrane region" description="Helical" evidence="6">
    <location>
        <begin position="82"/>
        <end position="99"/>
    </location>
</feature>
<name>A0A3B1C1J3_9ZZZZ</name>
<dbReference type="GO" id="GO:0005412">
    <property type="term" value="F:D-glucose:sodium symporter activity"/>
    <property type="evidence" value="ECO:0007669"/>
    <property type="project" value="TreeGrafter"/>
</dbReference>
<feature type="transmembrane region" description="Helical" evidence="6">
    <location>
        <begin position="39"/>
        <end position="58"/>
    </location>
</feature>
<comment type="subcellular location">
    <subcellularLocation>
        <location evidence="1">Membrane</location>
        <topology evidence="1">Multi-pass membrane protein</topology>
    </subcellularLocation>
</comment>
<dbReference type="InterPro" id="IPR001734">
    <property type="entry name" value="Na/solute_symporter"/>
</dbReference>
<keyword evidence="3 6" id="KW-0812">Transmembrane</keyword>
<dbReference type="AlphaFoldDB" id="A0A3B1C1J3"/>
<dbReference type="Gene3D" id="1.20.1730.10">
    <property type="entry name" value="Sodium/glucose cotransporter"/>
    <property type="match status" value="1"/>
</dbReference>
<dbReference type="GO" id="GO:0005886">
    <property type="term" value="C:plasma membrane"/>
    <property type="evidence" value="ECO:0007669"/>
    <property type="project" value="TreeGrafter"/>
</dbReference>
<feature type="transmembrane region" description="Helical" evidence="6">
    <location>
        <begin position="519"/>
        <end position="541"/>
    </location>
</feature>
<feature type="transmembrane region" description="Helical" evidence="6">
    <location>
        <begin position="6"/>
        <end position="27"/>
    </location>
</feature>
<evidence type="ECO:0000256" key="4">
    <source>
        <dbReference type="ARBA" id="ARBA00022989"/>
    </source>
</evidence>
<keyword evidence="4 6" id="KW-1133">Transmembrane helix</keyword>
<dbReference type="CDD" id="cd10329">
    <property type="entry name" value="SLC5sbd_SGLT1-like"/>
    <property type="match status" value="1"/>
</dbReference>
<evidence type="ECO:0000256" key="2">
    <source>
        <dbReference type="ARBA" id="ARBA00006434"/>
    </source>
</evidence>
<protein>
    <submittedName>
        <fullName evidence="7">Sodium/sugar cotransporter</fullName>
    </submittedName>
</protein>
<feature type="transmembrane region" description="Helical" evidence="6">
    <location>
        <begin position="400"/>
        <end position="418"/>
    </location>
</feature>
<feature type="transmembrane region" description="Helical" evidence="6">
    <location>
        <begin position="364"/>
        <end position="385"/>
    </location>
</feature>
<proteinExistence type="inferred from homology"/>
<dbReference type="PROSITE" id="PS50283">
    <property type="entry name" value="NA_SOLUT_SYMP_3"/>
    <property type="match status" value="1"/>
</dbReference>
<evidence type="ECO:0000256" key="6">
    <source>
        <dbReference type="SAM" id="Phobius"/>
    </source>
</evidence>
<feature type="transmembrane region" description="Helical" evidence="6">
    <location>
        <begin position="186"/>
        <end position="209"/>
    </location>
</feature>
<gene>
    <name evidence="7" type="ORF">MNBD_IGNAVI01-2529</name>
</gene>
<dbReference type="NCBIfam" id="TIGR00813">
    <property type="entry name" value="sss"/>
    <property type="match status" value="1"/>
</dbReference>
<dbReference type="InterPro" id="IPR038377">
    <property type="entry name" value="Na/Glc_symporter_sf"/>
</dbReference>
<reference evidence="7" key="1">
    <citation type="submission" date="2018-06" db="EMBL/GenBank/DDBJ databases">
        <authorList>
            <person name="Zhirakovskaya E."/>
        </authorList>
    </citation>
    <scope>NUCLEOTIDE SEQUENCE</scope>
</reference>
<sequence>MNTFTILDWVVIGLYFTVILGIAWWVIKQKQESTEDYFLAGRHAGWFVIGASIFASNIGSEHIVGLAGTAAETGVVMGQYELHSYIALILGWVFIPFYMRSRVFTMPEFLEKRYSSSTRWFLSVISLIAYVFTKISVTVYAGAVVFETLMGVEFWTGALIVIILTGIYTVLGGLRAVIYTETIQAGVLILGSVTISIMGLIQIGGWENLVATAGSSHFNLFLPLSDPDFPWLGMVLASPIVGIWYWCTDQYIVQRVLAGRDEQQARRGTIFAAYLKLLPFFIFIIPGIIAYALLQSGQLHYASSDQAFPTLVKTLLPTGFRGLIAGGLLAALMSSLAAVFNSSSTLFTIDIYKKLKPETSEKKLVFIGRIATGVLVVLGIMWIPVMQMISGQLYHYLQSVQSYIAPPIAAVFLLGIFWKRINAKGAITALVGGFLVGMFRLVMEVFKEDLSPGSLLYHFADVNFLYFAVYLFIFSIILLVGVSYATAIPDYNKISGLTYGTTVLIDREKSRKSWNNKDLVLSIIVLVIIAAIMIYFSPIGIAS</sequence>
<feature type="transmembrane region" description="Helical" evidence="6">
    <location>
        <begin position="425"/>
        <end position="443"/>
    </location>
</feature>
<evidence type="ECO:0000313" key="7">
    <source>
        <dbReference type="EMBL" id="VAX18473.1"/>
    </source>
</evidence>
<evidence type="ECO:0000256" key="5">
    <source>
        <dbReference type="ARBA" id="ARBA00023136"/>
    </source>
</evidence>
<evidence type="ECO:0000256" key="3">
    <source>
        <dbReference type="ARBA" id="ARBA00022692"/>
    </source>
</evidence>
<accession>A0A3B1C1J3</accession>
<feature type="transmembrane region" description="Helical" evidence="6">
    <location>
        <begin position="323"/>
        <end position="352"/>
    </location>
</feature>
<feature type="transmembrane region" description="Helical" evidence="6">
    <location>
        <begin position="463"/>
        <end position="485"/>
    </location>
</feature>